<proteinExistence type="predicted"/>
<gene>
    <name evidence="1" type="ORF">AVDCRST_MAG96-1687</name>
</gene>
<evidence type="ECO:0000313" key="1">
    <source>
        <dbReference type="EMBL" id="CAA9494931.1"/>
    </source>
</evidence>
<organism evidence="1">
    <name type="scientific">uncultured Segetibacter sp</name>
    <dbReference type="NCBI Taxonomy" id="481133"/>
    <lineage>
        <taxon>Bacteria</taxon>
        <taxon>Pseudomonadati</taxon>
        <taxon>Bacteroidota</taxon>
        <taxon>Chitinophagia</taxon>
        <taxon>Chitinophagales</taxon>
        <taxon>Chitinophagaceae</taxon>
        <taxon>Segetibacter</taxon>
        <taxon>environmental samples</taxon>
    </lineage>
</organism>
<reference evidence="1" key="1">
    <citation type="submission" date="2020-02" db="EMBL/GenBank/DDBJ databases">
        <authorList>
            <person name="Meier V. D."/>
        </authorList>
    </citation>
    <scope>NUCLEOTIDE SEQUENCE</scope>
    <source>
        <strain evidence="1">AVDCRST_MAG96</strain>
    </source>
</reference>
<protein>
    <submittedName>
        <fullName evidence="1">Uncharacterized protein</fullName>
    </submittedName>
</protein>
<dbReference type="AlphaFoldDB" id="A0A6J4SC00"/>
<dbReference type="EMBL" id="CADCVN010000643">
    <property type="protein sequence ID" value="CAA9494931.1"/>
    <property type="molecule type" value="Genomic_DNA"/>
</dbReference>
<accession>A0A6J4SC00</accession>
<sequence length="156" mass="17312">METIKLKNKMKAIRVHDFERSILSLALVLFIVFSLPSCARKFAFSTSPVVPAAEGSVKVKKSKNDNYKIELKVIRLADPKRLEPPKESYVVWMQTEHNGTKNIGQLKTSTGFLSKTLKSSLETVTSFKPAGFFITAENNANIQNPGGRIVLKTSPS</sequence>
<name>A0A6J4SC00_9BACT</name>